<keyword evidence="1" id="KW-0812">Transmembrane</keyword>
<organism evidence="2 3">
    <name type="scientific">Bifidobacterium callitrichos</name>
    <dbReference type="NCBI Taxonomy" id="762209"/>
    <lineage>
        <taxon>Bacteria</taxon>
        <taxon>Bacillati</taxon>
        <taxon>Actinomycetota</taxon>
        <taxon>Actinomycetes</taxon>
        <taxon>Bifidobacteriales</taxon>
        <taxon>Bifidobacteriaceae</taxon>
        <taxon>Bifidobacterium</taxon>
    </lineage>
</organism>
<dbReference type="Proteomes" id="UP000240228">
    <property type="component" value="Unassembled WGS sequence"/>
</dbReference>
<sequence>MLAIARIIPWRFPLVGILCVCMRVQFRMGLLAMSKQVLVGGQLPRNGALLTTIMMMLRLVA</sequence>
<feature type="transmembrane region" description="Helical" evidence="1">
    <location>
        <begin position="12"/>
        <end position="31"/>
    </location>
</feature>
<protein>
    <submittedName>
        <fullName evidence="2">Uncharacterized protein</fullName>
    </submittedName>
</protein>
<evidence type="ECO:0000256" key="1">
    <source>
        <dbReference type="SAM" id="Phobius"/>
    </source>
</evidence>
<keyword evidence="1" id="KW-1133">Transmembrane helix</keyword>
<evidence type="ECO:0000313" key="2">
    <source>
        <dbReference type="EMBL" id="PST46120.1"/>
    </source>
</evidence>
<name>A0A2T3G9E5_9BIFI</name>
<keyword evidence="3" id="KW-1185">Reference proteome</keyword>
<accession>A0A2T3G9E5</accession>
<comment type="caution">
    <text evidence="2">The sequence shown here is derived from an EMBL/GenBank/DDBJ whole genome shotgun (WGS) entry which is preliminary data.</text>
</comment>
<proteinExistence type="predicted"/>
<gene>
    <name evidence="2" type="ORF">CPA40_07320</name>
</gene>
<dbReference type="AlphaFoldDB" id="A0A2T3G9E5"/>
<evidence type="ECO:0000313" key="3">
    <source>
        <dbReference type="Proteomes" id="UP000240228"/>
    </source>
</evidence>
<dbReference type="EMBL" id="NWTX01000012">
    <property type="protein sequence ID" value="PST46120.1"/>
    <property type="molecule type" value="Genomic_DNA"/>
</dbReference>
<reference evidence="3" key="1">
    <citation type="submission" date="2017-09" db="EMBL/GenBank/DDBJ databases">
        <authorList>
            <person name="Sela D.A."/>
            <person name="Albert K."/>
        </authorList>
    </citation>
    <scope>NUCLEOTIDE SEQUENCE [LARGE SCALE GENOMIC DNA]</scope>
    <source>
        <strain evidence="3">UMA51805</strain>
    </source>
</reference>
<keyword evidence="1" id="KW-0472">Membrane</keyword>
<reference evidence="2 3" key="2">
    <citation type="submission" date="2018-03" db="EMBL/GenBank/DDBJ databases">
        <title>The comparative genomics of Bifidobacterium callitrichos reflects dietary carbohydrate utilization within the common marmoset gut.</title>
        <authorList>
            <person name="Rani A."/>
        </authorList>
    </citation>
    <scope>NUCLEOTIDE SEQUENCE [LARGE SCALE GENOMIC DNA]</scope>
    <source>
        <strain evidence="2 3">UMA51805</strain>
    </source>
</reference>